<accession>A0A9P0BFF2</accession>
<dbReference type="InterPro" id="IPR000089">
    <property type="entry name" value="Biotin_lipoyl"/>
</dbReference>
<dbReference type="OrthoDB" id="202158at2759"/>
<dbReference type="Pfam" id="PF02817">
    <property type="entry name" value="E3_binding"/>
    <property type="match status" value="1"/>
</dbReference>
<dbReference type="InterPro" id="IPR001078">
    <property type="entry name" value="2-oxoacid_DH_actylTfrase"/>
</dbReference>
<dbReference type="InterPro" id="IPR003016">
    <property type="entry name" value="2-oxoA_DH_lipoyl-BS"/>
</dbReference>
<name>A0A9P0BFF2_BRAAE</name>
<comment type="similarity">
    <text evidence="3 10">Belongs to the 2-oxoacid dehydrogenase family.</text>
</comment>
<dbReference type="Gene3D" id="3.30.559.10">
    <property type="entry name" value="Chloramphenicol acetyltransferase-like domain"/>
    <property type="match status" value="1"/>
</dbReference>
<dbReference type="InterPro" id="IPR050743">
    <property type="entry name" value="2-oxoacid_DH_E2_comp"/>
</dbReference>
<dbReference type="Gene3D" id="4.10.320.10">
    <property type="entry name" value="E3-binding domain"/>
    <property type="match status" value="1"/>
</dbReference>
<evidence type="ECO:0000313" key="14">
    <source>
        <dbReference type="Proteomes" id="UP001154078"/>
    </source>
</evidence>
<gene>
    <name evidence="13" type="ORF">MELIAE_LOCUS11304</name>
</gene>
<dbReference type="Pfam" id="PF00364">
    <property type="entry name" value="Biotin_lipoyl"/>
    <property type="match status" value="1"/>
</dbReference>
<dbReference type="Gene3D" id="2.40.50.100">
    <property type="match status" value="1"/>
</dbReference>
<keyword evidence="4 10" id="KW-0808">Transferase</keyword>
<dbReference type="SUPFAM" id="SSF52777">
    <property type="entry name" value="CoA-dependent acyltransferases"/>
    <property type="match status" value="1"/>
</dbReference>
<evidence type="ECO:0000256" key="1">
    <source>
        <dbReference type="ARBA" id="ARBA00001938"/>
    </source>
</evidence>
<comment type="cofactor">
    <cofactor evidence="1 10">
        <name>(R)-lipoate</name>
        <dbReference type="ChEBI" id="CHEBI:83088"/>
    </cofactor>
</comment>
<dbReference type="InterPro" id="IPR036625">
    <property type="entry name" value="E3-bd_dom_sf"/>
</dbReference>
<dbReference type="InterPro" id="IPR004167">
    <property type="entry name" value="PSBD"/>
</dbReference>
<sequence>MSHTRSISTVFYKFLKTNLTTNSSTIKHIHSSRLLEKNVAFNLSDIGEGIREVIVKEWYVKEGDKVVQFDNICEVQSDKASVTITSRYDGTITKLHHNIDDVALVGKPLVNIETDEAEDTGAVEKKSTLETPKLETIKSSTEIKKDINNLVETEFIHTNCDIICIPSVRRLAKENNLNLSLIKGTGKHGRILKEDVLKYLENNNGETSHSGSLVDEKQDLEEAISGFQRIMVKTMTESLKIPHFVYSDEITVTKLSDLRQSLKAISELNETKISLMPFFIKAASNALKKYPIINATTDQNLEKIYYKKNHNIGIAMDTKAGLAVPVIKNVENLGILDIARELNRLVKSGKNGSFAPSDIRGGTFSISNIGSIGGTYMMPVITPPQLAIIALGTTKVLPRFDKDMKVVPESIINISASADHRFIDGATMANFIEMFKRQIENPNLLFLNV</sequence>
<keyword evidence="14" id="KW-1185">Reference proteome</keyword>
<evidence type="ECO:0000256" key="2">
    <source>
        <dbReference type="ARBA" id="ARBA00004305"/>
    </source>
</evidence>
<dbReference type="InterPro" id="IPR023213">
    <property type="entry name" value="CAT-like_dom_sf"/>
</dbReference>
<dbReference type="GO" id="GO:0005759">
    <property type="term" value="C:mitochondrial matrix"/>
    <property type="evidence" value="ECO:0007669"/>
    <property type="project" value="UniProtKB-SubCell"/>
</dbReference>
<keyword evidence="5 10" id="KW-0450">Lipoyl</keyword>
<organism evidence="13 14">
    <name type="scientific">Brassicogethes aeneus</name>
    <name type="common">Rape pollen beetle</name>
    <name type="synonym">Meligethes aeneus</name>
    <dbReference type="NCBI Taxonomy" id="1431903"/>
    <lineage>
        <taxon>Eukaryota</taxon>
        <taxon>Metazoa</taxon>
        <taxon>Ecdysozoa</taxon>
        <taxon>Arthropoda</taxon>
        <taxon>Hexapoda</taxon>
        <taxon>Insecta</taxon>
        <taxon>Pterygota</taxon>
        <taxon>Neoptera</taxon>
        <taxon>Endopterygota</taxon>
        <taxon>Coleoptera</taxon>
        <taxon>Polyphaga</taxon>
        <taxon>Cucujiformia</taxon>
        <taxon>Nitidulidae</taxon>
        <taxon>Meligethinae</taxon>
        <taxon>Brassicogethes</taxon>
    </lineage>
</organism>
<dbReference type="GO" id="GO:0031405">
    <property type="term" value="F:lipoic acid binding"/>
    <property type="evidence" value="ECO:0007669"/>
    <property type="project" value="TreeGrafter"/>
</dbReference>
<dbReference type="PANTHER" id="PTHR43178:SF5">
    <property type="entry name" value="LIPOAMIDE ACYLTRANSFERASE COMPONENT OF BRANCHED-CHAIN ALPHA-KETO ACID DEHYDROGENASE COMPLEX, MITOCHONDRIAL"/>
    <property type="match status" value="1"/>
</dbReference>
<evidence type="ECO:0000313" key="13">
    <source>
        <dbReference type="EMBL" id="CAH0562075.1"/>
    </source>
</evidence>
<dbReference type="PROSITE" id="PS51826">
    <property type="entry name" value="PSBD"/>
    <property type="match status" value="1"/>
</dbReference>
<evidence type="ECO:0000256" key="8">
    <source>
        <dbReference type="ARBA" id="ARBA00023315"/>
    </source>
</evidence>
<evidence type="ECO:0000256" key="4">
    <source>
        <dbReference type="ARBA" id="ARBA00022679"/>
    </source>
</evidence>
<dbReference type="PROSITE" id="PS00189">
    <property type="entry name" value="LIPOYL"/>
    <property type="match status" value="1"/>
</dbReference>
<keyword evidence="7" id="KW-0496">Mitochondrion</keyword>
<protein>
    <recommendedName>
        <fullName evidence="10">Dihydrolipoamide acetyltransferase component of pyruvate dehydrogenase complex</fullName>
        <ecNumber evidence="10">2.3.1.-</ecNumber>
    </recommendedName>
</protein>
<dbReference type="EC" id="2.3.1.-" evidence="10"/>
<dbReference type="GO" id="GO:0043754">
    <property type="term" value="F:dihydrolipoamide branched chain acyltransferase activity"/>
    <property type="evidence" value="ECO:0007669"/>
    <property type="project" value="UniProtKB-EC"/>
</dbReference>
<dbReference type="FunFam" id="2.40.50.100:FF:000013">
    <property type="entry name" value="Dihydrolipoamide acetyltransferase component of pyruvate dehydrogenase complex"/>
    <property type="match status" value="1"/>
</dbReference>
<evidence type="ECO:0000256" key="9">
    <source>
        <dbReference type="ARBA" id="ARBA00051775"/>
    </source>
</evidence>
<comment type="subcellular location">
    <subcellularLocation>
        <location evidence="2">Mitochondrion matrix</location>
    </subcellularLocation>
</comment>
<dbReference type="PROSITE" id="PS50968">
    <property type="entry name" value="BIOTINYL_LIPOYL"/>
    <property type="match status" value="1"/>
</dbReference>
<dbReference type="GO" id="GO:0005829">
    <property type="term" value="C:cytosol"/>
    <property type="evidence" value="ECO:0007669"/>
    <property type="project" value="UniProtKB-ARBA"/>
</dbReference>
<dbReference type="EMBL" id="OV121139">
    <property type="protein sequence ID" value="CAH0562075.1"/>
    <property type="molecule type" value="Genomic_DNA"/>
</dbReference>
<dbReference type="CDD" id="cd06849">
    <property type="entry name" value="lipoyl_domain"/>
    <property type="match status" value="1"/>
</dbReference>
<dbReference type="Proteomes" id="UP001154078">
    <property type="component" value="Chromosome 8"/>
</dbReference>
<reference evidence="13" key="1">
    <citation type="submission" date="2021-12" db="EMBL/GenBank/DDBJ databases">
        <authorList>
            <person name="King R."/>
        </authorList>
    </citation>
    <scope>NUCLEOTIDE SEQUENCE</scope>
</reference>
<dbReference type="SUPFAM" id="SSF51230">
    <property type="entry name" value="Single hybrid motif"/>
    <property type="match status" value="1"/>
</dbReference>
<comment type="catalytic activity">
    <reaction evidence="9">
        <text>N(6)-[(R)-dihydrolipoyl]-L-lysyl-[protein] + 2-methylpropanoyl-CoA = N(6)-[(R)-S(8)-2-methylpropanoyldihydrolipoyl]-L-lysyl-[protein] + CoA</text>
        <dbReference type="Rhea" id="RHEA:18865"/>
        <dbReference type="Rhea" id="RHEA-COMP:10475"/>
        <dbReference type="Rhea" id="RHEA-COMP:10497"/>
        <dbReference type="ChEBI" id="CHEBI:57287"/>
        <dbReference type="ChEBI" id="CHEBI:57338"/>
        <dbReference type="ChEBI" id="CHEBI:83100"/>
        <dbReference type="ChEBI" id="CHEBI:83142"/>
        <dbReference type="EC" id="2.3.1.168"/>
    </reaction>
    <physiologicalReaction direction="left-to-right" evidence="9">
        <dbReference type="Rhea" id="RHEA:18866"/>
    </physiologicalReaction>
</comment>
<evidence type="ECO:0000259" key="12">
    <source>
        <dbReference type="PROSITE" id="PS51826"/>
    </source>
</evidence>
<dbReference type="PANTHER" id="PTHR43178">
    <property type="entry name" value="DIHYDROLIPOAMIDE ACETYLTRANSFERASE COMPONENT OF PYRUVATE DEHYDROGENASE COMPLEX"/>
    <property type="match status" value="1"/>
</dbReference>
<evidence type="ECO:0000256" key="5">
    <source>
        <dbReference type="ARBA" id="ARBA00022823"/>
    </source>
</evidence>
<dbReference type="AlphaFoldDB" id="A0A9P0BFF2"/>
<evidence type="ECO:0000259" key="11">
    <source>
        <dbReference type="PROSITE" id="PS50968"/>
    </source>
</evidence>
<evidence type="ECO:0000256" key="3">
    <source>
        <dbReference type="ARBA" id="ARBA00007317"/>
    </source>
</evidence>
<dbReference type="FunFam" id="4.10.320.10:FF:000002">
    <property type="entry name" value="Dihydrolipoamide acetyltransferase component of pyruvate dehydrogenase complex"/>
    <property type="match status" value="1"/>
</dbReference>
<keyword evidence="8 10" id="KW-0012">Acyltransferase</keyword>
<keyword evidence="6" id="KW-0809">Transit peptide</keyword>
<feature type="domain" description="Lipoyl-binding" evidence="11">
    <location>
        <begin position="38"/>
        <end position="113"/>
    </location>
</feature>
<dbReference type="SUPFAM" id="SSF47005">
    <property type="entry name" value="Peripheral subunit-binding domain of 2-oxo acid dehydrogenase complex"/>
    <property type="match status" value="1"/>
</dbReference>
<proteinExistence type="inferred from homology"/>
<dbReference type="FunFam" id="3.30.559.10:FF:000027">
    <property type="entry name" value="Dihydrolipoamide acetyltransferase component of pyruvate dehydrogenase complex"/>
    <property type="match status" value="1"/>
</dbReference>
<evidence type="ECO:0000256" key="7">
    <source>
        <dbReference type="ARBA" id="ARBA00023128"/>
    </source>
</evidence>
<dbReference type="InterPro" id="IPR011053">
    <property type="entry name" value="Single_hybrid_motif"/>
</dbReference>
<feature type="domain" description="Peripheral subunit-binding (PSBD)" evidence="12">
    <location>
        <begin position="163"/>
        <end position="200"/>
    </location>
</feature>
<dbReference type="GO" id="GO:0016407">
    <property type="term" value="F:acetyltransferase activity"/>
    <property type="evidence" value="ECO:0007669"/>
    <property type="project" value="TreeGrafter"/>
</dbReference>
<evidence type="ECO:0000256" key="10">
    <source>
        <dbReference type="RuleBase" id="RU003423"/>
    </source>
</evidence>
<dbReference type="Pfam" id="PF00198">
    <property type="entry name" value="2-oxoacid_dh"/>
    <property type="match status" value="1"/>
</dbReference>
<evidence type="ECO:0000256" key="6">
    <source>
        <dbReference type="ARBA" id="ARBA00022946"/>
    </source>
</evidence>